<dbReference type="GO" id="GO:0046872">
    <property type="term" value="F:metal ion binding"/>
    <property type="evidence" value="ECO:0007669"/>
    <property type="project" value="UniProtKB-KW"/>
</dbReference>
<dbReference type="Gene3D" id="3.40.720.10">
    <property type="entry name" value="Alkaline Phosphatase, subunit A"/>
    <property type="match status" value="1"/>
</dbReference>
<dbReference type="InterPro" id="IPR000917">
    <property type="entry name" value="Sulfatase_N"/>
</dbReference>
<protein>
    <submittedName>
        <fullName evidence="6">Alkaline phosphatase-like protein</fullName>
    </submittedName>
</protein>
<evidence type="ECO:0000313" key="6">
    <source>
        <dbReference type="EMBL" id="OEU11701.1"/>
    </source>
</evidence>
<evidence type="ECO:0000256" key="1">
    <source>
        <dbReference type="ARBA" id="ARBA00008779"/>
    </source>
</evidence>
<dbReference type="PANTHER" id="PTHR42693">
    <property type="entry name" value="ARYLSULFATASE FAMILY MEMBER"/>
    <property type="match status" value="1"/>
</dbReference>
<dbReference type="InParanoid" id="A0A1E7F0I3"/>
<evidence type="ECO:0000256" key="2">
    <source>
        <dbReference type="ARBA" id="ARBA00022723"/>
    </source>
</evidence>
<dbReference type="Pfam" id="PF00884">
    <property type="entry name" value="Sulfatase"/>
    <property type="match status" value="1"/>
</dbReference>
<gene>
    <name evidence="6" type="ORF">FRACYDRAFT_191902</name>
</gene>
<keyword evidence="7" id="KW-1185">Reference proteome</keyword>
<dbReference type="SUPFAM" id="SSF53649">
    <property type="entry name" value="Alkaline phosphatase-like"/>
    <property type="match status" value="1"/>
</dbReference>
<dbReference type="EMBL" id="KV784366">
    <property type="protein sequence ID" value="OEU11701.1"/>
    <property type="molecule type" value="Genomic_DNA"/>
</dbReference>
<dbReference type="PANTHER" id="PTHR42693:SF53">
    <property type="entry name" value="ENDO-4-O-SULFATASE"/>
    <property type="match status" value="1"/>
</dbReference>
<dbReference type="AlphaFoldDB" id="A0A1E7F0I3"/>
<name>A0A1E7F0I3_9STRA</name>
<keyword evidence="2" id="KW-0479">Metal-binding</keyword>
<dbReference type="InterPro" id="IPR050738">
    <property type="entry name" value="Sulfatase"/>
</dbReference>
<evidence type="ECO:0000256" key="4">
    <source>
        <dbReference type="ARBA" id="ARBA00022837"/>
    </source>
</evidence>
<feature type="domain" description="Sulfatase N-terminal" evidence="5">
    <location>
        <begin position="13"/>
        <end position="241"/>
    </location>
</feature>
<dbReference type="InterPro" id="IPR017850">
    <property type="entry name" value="Alkaline_phosphatase_core_sf"/>
</dbReference>
<comment type="similarity">
    <text evidence="1">Belongs to the sulfatase family.</text>
</comment>
<organism evidence="6 7">
    <name type="scientific">Fragilariopsis cylindrus CCMP1102</name>
    <dbReference type="NCBI Taxonomy" id="635003"/>
    <lineage>
        <taxon>Eukaryota</taxon>
        <taxon>Sar</taxon>
        <taxon>Stramenopiles</taxon>
        <taxon>Ochrophyta</taxon>
        <taxon>Bacillariophyta</taxon>
        <taxon>Bacillariophyceae</taxon>
        <taxon>Bacillariophycidae</taxon>
        <taxon>Bacillariales</taxon>
        <taxon>Bacillariaceae</taxon>
        <taxon>Fragilariopsis</taxon>
    </lineage>
</organism>
<dbReference type="KEGG" id="fcy:FRACYDRAFT_191902"/>
<dbReference type="OrthoDB" id="96314at2759"/>
<proteinExistence type="inferred from homology"/>
<reference evidence="6 7" key="1">
    <citation type="submission" date="2016-09" db="EMBL/GenBank/DDBJ databases">
        <title>Extensive genetic diversity and differential bi-allelic expression allows diatom success in the polar Southern Ocean.</title>
        <authorList>
            <consortium name="DOE Joint Genome Institute"/>
            <person name="Mock T."/>
            <person name="Otillar R.P."/>
            <person name="Strauss J."/>
            <person name="Dupont C."/>
            <person name="Frickenhaus S."/>
            <person name="Maumus F."/>
            <person name="Mcmullan M."/>
            <person name="Sanges R."/>
            <person name="Schmutz J."/>
            <person name="Toseland A."/>
            <person name="Valas R."/>
            <person name="Veluchamy A."/>
            <person name="Ward B.J."/>
            <person name="Allen A."/>
            <person name="Barry K."/>
            <person name="Falciatore A."/>
            <person name="Ferrante M."/>
            <person name="Fortunato A.E."/>
            <person name="Gloeckner G."/>
            <person name="Gruber A."/>
            <person name="Hipkin R."/>
            <person name="Janech M."/>
            <person name="Kroth P."/>
            <person name="Leese F."/>
            <person name="Lindquist E."/>
            <person name="Lyon B.R."/>
            <person name="Martin J."/>
            <person name="Mayer C."/>
            <person name="Parker M."/>
            <person name="Quesneville H."/>
            <person name="Raymond J."/>
            <person name="Uhlig C."/>
            <person name="Valentin K.U."/>
            <person name="Worden A.Z."/>
            <person name="Armbrust E.V."/>
            <person name="Bowler C."/>
            <person name="Green B."/>
            <person name="Moulton V."/>
            <person name="Van Oosterhout C."/>
            <person name="Grigoriev I."/>
        </authorList>
    </citation>
    <scope>NUCLEOTIDE SEQUENCE [LARGE SCALE GENOMIC DNA]</scope>
    <source>
        <strain evidence="6 7">CCMP1102</strain>
    </source>
</reference>
<sequence length="243" mass="27877">MVSGSGISSNSLPNILLIVTDQLRFDAFNPQIMYHLSRVDSNTNTTTLFTNAFVSTPSCTPARAALLTGRSTWNHGMLGYDAGVSCENYTTTLPSVLADYLGYKTIVVGKNHFGTKEKEDQQQQQQHRHREFITHGYQNMKLYEGLTFDENINIEDDYNTFFNNTFPGIDPLSTCDLGWNDWNACPYKFDEHIHPTSWTTRQVLNIIDDNEHFLDYSDDNDHPIFLKVSYHRPHSPYDPPKRL</sequence>
<evidence type="ECO:0000256" key="3">
    <source>
        <dbReference type="ARBA" id="ARBA00022801"/>
    </source>
</evidence>
<dbReference type="InterPro" id="IPR024607">
    <property type="entry name" value="Sulfatase_CS"/>
</dbReference>
<dbReference type="Proteomes" id="UP000095751">
    <property type="component" value="Unassembled WGS sequence"/>
</dbReference>
<keyword evidence="4" id="KW-0106">Calcium</keyword>
<dbReference type="PROSITE" id="PS00523">
    <property type="entry name" value="SULFATASE_1"/>
    <property type="match status" value="1"/>
</dbReference>
<feature type="non-terminal residue" evidence="6">
    <location>
        <position position="243"/>
    </location>
</feature>
<dbReference type="GO" id="GO:0004065">
    <property type="term" value="F:arylsulfatase activity"/>
    <property type="evidence" value="ECO:0007669"/>
    <property type="project" value="TreeGrafter"/>
</dbReference>
<keyword evidence="3" id="KW-0378">Hydrolase</keyword>
<evidence type="ECO:0000313" key="7">
    <source>
        <dbReference type="Proteomes" id="UP000095751"/>
    </source>
</evidence>
<accession>A0A1E7F0I3</accession>
<evidence type="ECO:0000259" key="5">
    <source>
        <dbReference type="Pfam" id="PF00884"/>
    </source>
</evidence>